<dbReference type="PANTHER" id="PTHR12151:SF25">
    <property type="entry name" value="LINALOOL DEHYDRATASE_ISOMERASE DOMAIN-CONTAINING PROTEIN"/>
    <property type="match status" value="1"/>
</dbReference>
<dbReference type="InterPro" id="IPR003782">
    <property type="entry name" value="SCO1/SenC"/>
</dbReference>
<dbReference type="InterPro" id="IPR036249">
    <property type="entry name" value="Thioredoxin-like_sf"/>
</dbReference>
<name>A0A934VH68_9BACT</name>
<dbReference type="GO" id="GO:0046872">
    <property type="term" value="F:metal ion binding"/>
    <property type="evidence" value="ECO:0007669"/>
    <property type="project" value="UniProtKB-KW"/>
</dbReference>
<accession>A0A934VH68</accession>
<evidence type="ECO:0000313" key="5">
    <source>
        <dbReference type="EMBL" id="MBK1828766.1"/>
    </source>
</evidence>
<feature type="binding site" evidence="2">
    <location>
        <position position="86"/>
    </location>
    <ligand>
        <name>Cu cation</name>
        <dbReference type="ChEBI" id="CHEBI:23378"/>
    </ligand>
</feature>
<comment type="similarity">
    <text evidence="1">Belongs to the SCO1/2 family.</text>
</comment>
<feature type="signal peptide" evidence="4">
    <location>
        <begin position="1"/>
        <end position="27"/>
    </location>
</feature>
<evidence type="ECO:0000256" key="4">
    <source>
        <dbReference type="SAM" id="SignalP"/>
    </source>
</evidence>
<feature type="binding site" evidence="2">
    <location>
        <position position="170"/>
    </location>
    <ligand>
        <name>Cu cation</name>
        <dbReference type="ChEBI" id="CHEBI:23378"/>
    </ligand>
</feature>
<keyword evidence="6" id="KW-1185">Reference proteome</keyword>
<reference evidence="5" key="1">
    <citation type="submission" date="2021-01" db="EMBL/GenBank/DDBJ databases">
        <title>Modified the classification status of verrucomicrobia.</title>
        <authorList>
            <person name="Feng X."/>
        </authorList>
    </citation>
    <scope>NUCLEOTIDE SEQUENCE</scope>
    <source>
        <strain evidence="5">KCTC 22201</strain>
    </source>
</reference>
<dbReference type="AlphaFoldDB" id="A0A934VH68"/>
<proteinExistence type="inferred from homology"/>
<gene>
    <name evidence="5" type="ORF">JIN81_17155</name>
</gene>
<protein>
    <submittedName>
        <fullName evidence="5">SCO family protein</fullName>
    </submittedName>
</protein>
<dbReference type="RefSeq" id="WP_200282835.1">
    <property type="nucleotide sequence ID" value="NZ_JAENII010000017.1"/>
</dbReference>
<keyword evidence="2" id="KW-0479">Metal-binding</keyword>
<keyword evidence="4" id="KW-0732">Signal</keyword>
<dbReference type="PANTHER" id="PTHR12151">
    <property type="entry name" value="ELECTRON TRANSPORT PROTIN SCO1/SENC FAMILY MEMBER"/>
    <property type="match status" value="1"/>
</dbReference>
<feature type="disulfide bond" description="Redox-active" evidence="3">
    <location>
        <begin position="82"/>
        <end position="86"/>
    </location>
</feature>
<dbReference type="Gene3D" id="3.40.30.10">
    <property type="entry name" value="Glutaredoxin"/>
    <property type="match status" value="1"/>
</dbReference>
<dbReference type="EMBL" id="JAENII010000017">
    <property type="protein sequence ID" value="MBK1828766.1"/>
    <property type="molecule type" value="Genomic_DNA"/>
</dbReference>
<evidence type="ECO:0000313" key="6">
    <source>
        <dbReference type="Proteomes" id="UP000658278"/>
    </source>
</evidence>
<dbReference type="CDD" id="cd02968">
    <property type="entry name" value="SCO"/>
    <property type="match status" value="1"/>
</dbReference>
<keyword evidence="3" id="KW-1015">Disulfide bond</keyword>
<sequence>MKFHHHPLPYLAALTLGLLAMPGTTYSADEEPPCCKEKQAATDAEGSIYDLDAVWTNQHGKELKLANLKGQPVLLTIGYASCQFACPRLVADLMAIERGLTESERKQVAIVFVSIDPTNDTPEKLGEFFKQYHVDQSRWSGLRGDSGDVLELSVALGARYRKLENGDFAHSNLITLIDADGSIVHRQEGLGIAPNATIKALRGILPNPTDTNAKP</sequence>
<dbReference type="SUPFAM" id="SSF52833">
    <property type="entry name" value="Thioredoxin-like"/>
    <property type="match status" value="1"/>
</dbReference>
<dbReference type="Proteomes" id="UP000658278">
    <property type="component" value="Unassembled WGS sequence"/>
</dbReference>
<comment type="caution">
    <text evidence="5">The sequence shown here is derived from an EMBL/GenBank/DDBJ whole genome shotgun (WGS) entry which is preliminary data.</text>
</comment>
<evidence type="ECO:0000256" key="3">
    <source>
        <dbReference type="PIRSR" id="PIRSR603782-2"/>
    </source>
</evidence>
<keyword evidence="2" id="KW-0186">Copper</keyword>
<dbReference type="Pfam" id="PF02630">
    <property type="entry name" value="SCO1-SenC"/>
    <property type="match status" value="1"/>
</dbReference>
<evidence type="ECO:0000256" key="1">
    <source>
        <dbReference type="ARBA" id="ARBA00010996"/>
    </source>
</evidence>
<feature type="chain" id="PRO_5037482638" evidence="4">
    <location>
        <begin position="28"/>
        <end position="215"/>
    </location>
</feature>
<evidence type="ECO:0000256" key="2">
    <source>
        <dbReference type="PIRSR" id="PIRSR603782-1"/>
    </source>
</evidence>
<organism evidence="5 6">
    <name type="scientific">Haloferula rosea</name>
    <dbReference type="NCBI Taxonomy" id="490093"/>
    <lineage>
        <taxon>Bacteria</taxon>
        <taxon>Pseudomonadati</taxon>
        <taxon>Verrucomicrobiota</taxon>
        <taxon>Verrucomicrobiia</taxon>
        <taxon>Verrucomicrobiales</taxon>
        <taxon>Verrucomicrobiaceae</taxon>
        <taxon>Haloferula</taxon>
    </lineage>
</organism>
<feature type="binding site" evidence="2">
    <location>
        <position position="82"/>
    </location>
    <ligand>
        <name>Cu cation</name>
        <dbReference type="ChEBI" id="CHEBI:23378"/>
    </ligand>
</feature>